<organism evidence="3 4">
    <name type="scientific">Collybiopsis confluens</name>
    <dbReference type="NCBI Taxonomy" id="2823264"/>
    <lineage>
        <taxon>Eukaryota</taxon>
        <taxon>Fungi</taxon>
        <taxon>Dikarya</taxon>
        <taxon>Basidiomycota</taxon>
        <taxon>Agaricomycotina</taxon>
        <taxon>Agaricomycetes</taxon>
        <taxon>Agaricomycetidae</taxon>
        <taxon>Agaricales</taxon>
        <taxon>Marasmiineae</taxon>
        <taxon>Omphalotaceae</taxon>
        <taxon>Collybiopsis</taxon>
    </lineage>
</organism>
<dbReference type="Proteomes" id="UP000518752">
    <property type="component" value="Unassembled WGS sequence"/>
</dbReference>
<dbReference type="InterPro" id="IPR013902">
    <property type="entry name" value="Mug135-like_C"/>
</dbReference>
<dbReference type="AlphaFoldDB" id="A0A8H5H3S2"/>
<evidence type="ECO:0000256" key="1">
    <source>
        <dbReference type="ARBA" id="ARBA00005788"/>
    </source>
</evidence>
<protein>
    <recommendedName>
        <fullName evidence="2">Mug135-like C-terminal domain-containing protein</fullName>
    </recommendedName>
</protein>
<evidence type="ECO:0000313" key="4">
    <source>
        <dbReference type="Proteomes" id="UP000518752"/>
    </source>
</evidence>
<dbReference type="EMBL" id="JAACJN010000092">
    <property type="protein sequence ID" value="KAF5376154.1"/>
    <property type="molecule type" value="Genomic_DNA"/>
</dbReference>
<gene>
    <name evidence="3" type="ORF">D9757_009311</name>
</gene>
<sequence length="269" mass="30440">MVRPLTALFDNIDDEKFGPFLELVLKQPPNDPPQLNDLLQAEISHDSAKRYFKDEKLDVAEETLHNALVVSDAREQIMPPTAADDVMPQWFKIWTQTEWKKMTKTLQNVEQILNQMTGNAILQAKMHNSNFTTADAGPFMQVPFEDGTWPWGKEVDIGRGNFTIVLPPLKKARNIADLGDVELRLYFRGYYPDQDISGLDNPGIRNTATSPRRTSLHILSNPVNLSPMTVSASSSSARSHPPSLNELKQLKTVSSEHHLQNVNWPRIMQ</sequence>
<dbReference type="Pfam" id="PF08593">
    <property type="entry name" value="Mug135_C"/>
    <property type="match status" value="1"/>
</dbReference>
<accession>A0A8H5H3S2</accession>
<evidence type="ECO:0000259" key="2">
    <source>
        <dbReference type="Pfam" id="PF08593"/>
    </source>
</evidence>
<proteinExistence type="inferred from homology"/>
<comment type="similarity">
    <text evidence="1">Belongs to the UPF0612 family.</text>
</comment>
<name>A0A8H5H3S2_9AGAR</name>
<reference evidence="3 4" key="1">
    <citation type="journal article" date="2020" name="ISME J.">
        <title>Uncovering the hidden diversity of litter-decomposition mechanisms in mushroom-forming fungi.</title>
        <authorList>
            <person name="Floudas D."/>
            <person name="Bentzer J."/>
            <person name="Ahren D."/>
            <person name="Johansson T."/>
            <person name="Persson P."/>
            <person name="Tunlid A."/>
        </authorList>
    </citation>
    <scope>NUCLEOTIDE SEQUENCE [LARGE SCALE GENOMIC DNA]</scope>
    <source>
        <strain evidence="3 4">CBS 406.79</strain>
    </source>
</reference>
<comment type="caution">
    <text evidence="3">The sequence shown here is derived from an EMBL/GenBank/DDBJ whole genome shotgun (WGS) entry which is preliminary data.</text>
</comment>
<feature type="domain" description="Mug135-like C-terminal" evidence="2">
    <location>
        <begin position="126"/>
        <end position="195"/>
    </location>
</feature>
<dbReference type="OrthoDB" id="3024167at2759"/>
<evidence type="ECO:0000313" key="3">
    <source>
        <dbReference type="EMBL" id="KAF5376154.1"/>
    </source>
</evidence>
<keyword evidence="4" id="KW-1185">Reference proteome</keyword>